<organism evidence="2 3">
    <name type="scientific">Actinomadura gamaensis</name>
    <dbReference type="NCBI Taxonomy" id="1763541"/>
    <lineage>
        <taxon>Bacteria</taxon>
        <taxon>Bacillati</taxon>
        <taxon>Actinomycetota</taxon>
        <taxon>Actinomycetes</taxon>
        <taxon>Streptosporangiales</taxon>
        <taxon>Thermomonosporaceae</taxon>
        <taxon>Actinomadura</taxon>
    </lineage>
</organism>
<feature type="domain" description="DUF6879" evidence="1">
    <location>
        <begin position="10"/>
        <end position="172"/>
    </location>
</feature>
<keyword evidence="3" id="KW-1185">Reference proteome</keyword>
<evidence type="ECO:0000259" key="1">
    <source>
        <dbReference type="Pfam" id="PF21806"/>
    </source>
</evidence>
<comment type="caution">
    <text evidence="2">The sequence shown here is derived from an EMBL/GenBank/DDBJ whole genome shotgun (WGS) entry which is preliminary data.</text>
</comment>
<proteinExistence type="predicted"/>
<accession>A0ABV9TQM4</accession>
<name>A0ABV9TQM4_9ACTN</name>
<sequence length="173" mass="19627">MSSSRPIPTSFSDLLKKCRRSALKLELRDVYLPDDPAYVAWRKGDREETFRLYAPWTEQVREAVARGVSVRRARVVSEPVSDYIRFEHAVTERVNVAGGERIRWVPRSRTFDLLMPGCDLWVVDDEIALFYFFSGQGESAGSEVSGDPSVVSRCAAAVEAVWNRGIDHADYRP</sequence>
<dbReference type="Proteomes" id="UP001595872">
    <property type="component" value="Unassembled WGS sequence"/>
</dbReference>
<evidence type="ECO:0000313" key="2">
    <source>
        <dbReference type="EMBL" id="MFC4906406.1"/>
    </source>
</evidence>
<dbReference type="RefSeq" id="WP_378252108.1">
    <property type="nucleotide sequence ID" value="NZ_JBHSIT010000001.1"/>
</dbReference>
<gene>
    <name evidence="2" type="ORF">ACFPCY_03665</name>
</gene>
<dbReference type="EMBL" id="JBHSIT010000001">
    <property type="protein sequence ID" value="MFC4906406.1"/>
    <property type="molecule type" value="Genomic_DNA"/>
</dbReference>
<protein>
    <submittedName>
        <fullName evidence="2">DUF6879 family protein</fullName>
    </submittedName>
</protein>
<reference evidence="3" key="1">
    <citation type="journal article" date="2019" name="Int. J. Syst. Evol. Microbiol.">
        <title>The Global Catalogue of Microorganisms (GCM) 10K type strain sequencing project: providing services to taxonomists for standard genome sequencing and annotation.</title>
        <authorList>
            <consortium name="The Broad Institute Genomics Platform"/>
            <consortium name="The Broad Institute Genome Sequencing Center for Infectious Disease"/>
            <person name="Wu L."/>
            <person name="Ma J."/>
        </authorList>
    </citation>
    <scope>NUCLEOTIDE SEQUENCE [LARGE SCALE GENOMIC DNA]</scope>
    <source>
        <strain evidence="3">KLKA75</strain>
    </source>
</reference>
<dbReference type="InterPro" id="IPR049244">
    <property type="entry name" value="DUF6879"/>
</dbReference>
<evidence type="ECO:0000313" key="3">
    <source>
        <dbReference type="Proteomes" id="UP001595872"/>
    </source>
</evidence>
<dbReference type="Pfam" id="PF21806">
    <property type="entry name" value="DUF6879"/>
    <property type="match status" value="1"/>
</dbReference>